<feature type="transmembrane region" description="Helical" evidence="10">
    <location>
        <begin position="337"/>
        <end position="361"/>
    </location>
</feature>
<evidence type="ECO:0000259" key="11">
    <source>
        <dbReference type="PROSITE" id="PS50846"/>
    </source>
</evidence>
<evidence type="ECO:0000256" key="3">
    <source>
        <dbReference type="ARBA" id="ARBA00022692"/>
    </source>
</evidence>
<dbReference type="InterPro" id="IPR018303">
    <property type="entry name" value="ATPase_P-typ_P_site"/>
</dbReference>
<evidence type="ECO:0000256" key="4">
    <source>
        <dbReference type="ARBA" id="ARBA00022723"/>
    </source>
</evidence>
<evidence type="ECO:0000256" key="6">
    <source>
        <dbReference type="ARBA" id="ARBA00022840"/>
    </source>
</evidence>
<dbReference type="Gene3D" id="3.30.70.100">
    <property type="match status" value="2"/>
</dbReference>
<keyword evidence="8 10" id="KW-1133">Transmembrane helix</keyword>
<evidence type="ECO:0000256" key="8">
    <source>
        <dbReference type="ARBA" id="ARBA00022989"/>
    </source>
</evidence>
<dbReference type="GO" id="GO:0043682">
    <property type="term" value="F:P-type divalent copper transporter activity"/>
    <property type="evidence" value="ECO:0007669"/>
    <property type="project" value="TreeGrafter"/>
</dbReference>
<feature type="transmembrane region" description="Helical" evidence="10">
    <location>
        <begin position="1048"/>
        <end position="1070"/>
    </location>
</feature>
<dbReference type="Gene3D" id="3.40.1110.10">
    <property type="entry name" value="Calcium-transporting ATPase, cytoplasmic domain N"/>
    <property type="match status" value="1"/>
</dbReference>
<evidence type="ECO:0000313" key="13">
    <source>
        <dbReference type="Proteomes" id="UP000736335"/>
    </source>
</evidence>
<keyword evidence="5 10" id="KW-0547">Nucleotide-binding</keyword>
<dbReference type="InterPro" id="IPR006121">
    <property type="entry name" value="HMA_dom"/>
</dbReference>
<evidence type="ECO:0000256" key="2">
    <source>
        <dbReference type="ARBA" id="ARBA00006024"/>
    </source>
</evidence>
<dbReference type="InterPro" id="IPR036412">
    <property type="entry name" value="HAD-like_sf"/>
</dbReference>
<comment type="subcellular location">
    <subcellularLocation>
        <location evidence="1">Membrane</location>
        <topology evidence="1">Multi-pass membrane protein</topology>
    </subcellularLocation>
</comment>
<dbReference type="InterPro" id="IPR027256">
    <property type="entry name" value="P-typ_ATPase_IB"/>
</dbReference>
<dbReference type="InterPro" id="IPR023214">
    <property type="entry name" value="HAD_sf"/>
</dbReference>
<dbReference type="PROSITE" id="PS00154">
    <property type="entry name" value="ATPASE_E1_E2"/>
    <property type="match status" value="1"/>
</dbReference>
<gene>
    <name evidence="12" type="ORF">BJ322DRAFT_320541</name>
</gene>
<comment type="similarity">
    <text evidence="2 10">Belongs to the cation transport ATPase (P-type) (TC 3.A.3) family. Type IB subfamily.</text>
</comment>
<dbReference type="NCBIfam" id="TIGR01494">
    <property type="entry name" value="ATPase_P-type"/>
    <property type="match status" value="2"/>
</dbReference>
<keyword evidence="9 10" id="KW-0472">Membrane</keyword>
<dbReference type="PRINTS" id="PR00119">
    <property type="entry name" value="CATATPASE"/>
</dbReference>
<feature type="transmembrane region" description="Helical" evidence="10">
    <location>
        <begin position="657"/>
        <end position="680"/>
    </location>
</feature>
<dbReference type="EMBL" id="WIUZ02000017">
    <property type="protein sequence ID" value="KAF9780200.1"/>
    <property type="molecule type" value="Genomic_DNA"/>
</dbReference>
<dbReference type="Proteomes" id="UP000736335">
    <property type="component" value="Unassembled WGS sequence"/>
</dbReference>
<dbReference type="CDD" id="cd00371">
    <property type="entry name" value="HMA"/>
    <property type="match status" value="2"/>
</dbReference>
<comment type="caution">
    <text evidence="12">The sequence shown here is derived from an EMBL/GenBank/DDBJ whole genome shotgun (WGS) entry which is preliminary data.</text>
</comment>
<evidence type="ECO:0000256" key="9">
    <source>
        <dbReference type="ARBA" id="ARBA00023136"/>
    </source>
</evidence>
<dbReference type="Pfam" id="PF00122">
    <property type="entry name" value="E1-E2_ATPase"/>
    <property type="match status" value="1"/>
</dbReference>
<dbReference type="InterPro" id="IPR044492">
    <property type="entry name" value="P_typ_ATPase_HD_dom"/>
</dbReference>
<dbReference type="PANTHER" id="PTHR43520">
    <property type="entry name" value="ATP7, ISOFORM B"/>
    <property type="match status" value="1"/>
</dbReference>
<feature type="transmembrane region" description="Helical" evidence="10">
    <location>
        <begin position="381"/>
        <end position="400"/>
    </location>
</feature>
<evidence type="ECO:0000313" key="12">
    <source>
        <dbReference type="EMBL" id="KAF9780200.1"/>
    </source>
</evidence>
<keyword evidence="3 10" id="KW-0812">Transmembrane</keyword>
<dbReference type="NCBIfam" id="TIGR01525">
    <property type="entry name" value="ATPase-IB_hvy"/>
    <property type="match status" value="1"/>
</dbReference>
<dbReference type="InterPro" id="IPR023298">
    <property type="entry name" value="ATPase_P-typ_TM_dom_sf"/>
</dbReference>
<dbReference type="PROSITE" id="PS50846">
    <property type="entry name" value="HMA_2"/>
    <property type="match status" value="2"/>
</dbReference>
<evidence type="ECO:0000256" key="1">
    <source>
        <dbReference type="ARBA" id="ARBA00004141"/>
    </source>
</evidence>
<dbReference type="GO" id="GO:0016020">
    <property type="term" value="C:membrane"/>
    <property type="evidence" value="ECO:0007669"/>
    <property type="project" value="UniProtKB-SubCell"/>
</dbReference>
<dbReference type="SFLD" id="SFLDS00003">
    <property type="entry name" value="Haloacid_Dehalogenase"/>
    <property type="match status" value="1"/>
</dbReference>
<dbReference type="InterPro" id="IPR001757">
    <property type="entry name" value="P_typ_ATPase"/>
</dbReference>
<evidence type="ECO:0000256" key="10">
    <source>
        <dbReference type="RuleBase" id="RU362081"/>
    </source>
</evidence>
<dbReference type="InterPro" id="IPR023299">
    <property type="entry name" value="ATPase_P-typ_cyto_dom_N"/>
</dbReference>
<keyword evidence="7" id="KW-1278">Translocase</keyword>
<dbReference type="PANTHER" id="PTHR43520:SF32">
    <property type="entry name" value="COPPER RESISTANCE P-TYPE ATPASE (EUROFUNG)"/>
    <property type="match status" value="1"/>
</dbReference>
<name>A0A9P6H6S1_9AGAM</name>
<dbReference type="InterPro" id="IPR017969">
    <property type="entry name" value="Heavy-metal-associated_CS"/>
</dbReference>
<dbReference type="Gene3D" id="3.40.50.1000">
    <property type="entry name" value="HAD superfamily/HAD-like"/>
    <property type="match status" value="1"/>
</dbReference>
<dbReference type="InterPro" id="IPR059000">
    <property type="entry name" value="ATPase_P-type_domA"/>
</dbReference>
<dbReference type="Gene3D" id="2.70.150.10">
    <property type="entry name" value="Calcium-transporting ATPase, cytoplasmic transduction domain A"/>
    <property type="match status" value="1"/>
</dbReference>
<evidence type="ECO:0000256" key="5">
    <source>
        <dbReference type="ARBA" id="ARBA00022741"/>
    </source>
</evidence>
<dbReference type="PROSITE" id="PS01047">
    <property type="entry name" value="HMA_1"/>
    <property type="match status" value="2"/>
</dbReference>
<dbReference type="SUPFAM" id="SSF56784">
    <property type="entry name" value="HAD-like"/>
    <property type="match status" value="1"/>
</dbReference>
<protein>
    <submittedName>
        <fullName evidence="12">Heavy metal translocatin</fullName>
    </submittedName>
</protein>
<feature type="transmembrane region" description="Helical" evidence="10">
    <location>
        <begin position="435"/>
        <end position="456"/>
    </location>
</feature>
<dbReference type="SUPFAM" id="SSF55008">
    <property type="entry name" value="HMA, heavy metal-associated domain"/>
    <property type="match status" value="2"/>
</dbReference>
<feature type="transmembrane region" description="Helical" evidence="10">
    <location>
        <begin position="1076"/>
        <end position="1097"/>
    </location>
</feature>
<sequence>MPSKTTPLEIDMGIGPSKPVVETTIFVSNLHCASCVNTIEDALSALTPPPYSVDVSIVLQSIRVRHNHKLDKETIELAIEDSGFDIESPAPQDSLVTTKRGCFRQSISSPFSVKQGKHVAQCLLCQSGEAQTYVITELPTSVGLLEGSKPLAEEQGSAILSLSVGGMTCAACSNTLTRLLSEVDGVSDVVVDLMGHSARVVVKSQKLAPVVIETVEDAGFDAEVVKVEPLVKAPTQETATRTISLKVEEMHSERCPSKVMHALERLKAKVTVLKPITARTDPILQISYTPEPSVFTVRTIISAIASASSPPYNVSVYHPPTLEERARRMQLRERQSLLYRLVFSFIVAIPTFIIGVVYMTLVPRNDPARMYLMTPVWAGRVPRAEWAIFIMSTPVMFYSAGSFHRRSIKEIRALWRRGSKTPVWKRFVRFGSMNLLVSAGVSVAYFASIVLLILAATQEPTTGDEMNVTSYFDTVVFLTMFLLAGRSLEAYSKSRTADAVSSLGKLRPSNALLVTPKTKSVAFMEPLTSATASSIDVEKGSLEADELFAKVGMKTTEIDASVLEIGDIVLIRKGSSPPADGVIAFGETFFDESSLTGESKPIKKALGDEVFLGTINQGRAVHIRVSGLDGQNMLDKIVEVVREGQTRRAPIERVADLITGYFVPIVTLLAILTWVIWLSLGLSGVLPESYLDIDMGGWTVWSLQFSIAVFVVACPCGIGLAAPTALLVGSGLAAKFGILVRGGGEAFQECAQVDIVVFDKTGTITEGGQPKVVGAEFSPSISLERKKLLDLALSIEMASSHPVALAIRQYCEERGSSSEELNDVEEIPGRGLKALFPCSTEVIIGNAAWMEAHRATVDPQLEIFMDSCQSRGNSIAILAMKANGSTSYAAAVAFAVADVIRPEAKAVIAGLQADGIQTWMLSGDNEKTAKVVAEQVGIPTTNVIAAVLPHEKALKIQWLQQFGTKRPATGLSRIFGGGLNNRAIVAMTGDGINDAAALSAADVGIAIGSGSDVALSSASFILVSSNLKGILTLTKLSRKVFNRVKLNFFWAAIYNIIAVPIAAGVIYPIGNARLDPVWASLSMALSSVSVVCSSLLLKLYREPKV</sequence>
<dbReference type="GO" id="GO:0055070">
    <property type="term" value="P:copper ion homeostasis"/>
    <property type="evidence" value="ECO:0007669"/>
    <property type="project" value="TreeGrafter"/>
</dbReference>
<dbReference type="OrthoDB" id="432719at2759"/>
<dbReference type="GO" id="GO:0005524">
    <property type="term" value="F:ATP binding"/>
    <property type="evidence" value="ECO:0007669"/>
    <property type="project" value="UniProtKB-UniRule"/>
</dbReference>
<accession>A0A9P6H6S1</accession>
<feature type="domain" description="HMA" evidence="11">
    <location>
        <begin position="158"/>
        <end position="223"/>
    </location>
</feature>
<feature type="domain" description="HMA" evidence="11">
    <location>
        <begin position="21"/>
        <end position="87"/>
    </location>
</feature>
<dbReference type="GO" id="GO:0005507">
    <property type="term" value="F:copper ion binding"/>
    <property type="evidence" value="ECO:0007669"/>
    <property type="project" value="TreeGrafter"/>
</dbReference>
<keyword evidence="4 10" id="KW-0479">Metal-binding</keyword>
<keyword evidence="6 10" id="KW-0067">ATP-binding</keyword>
<dbReference type="SFLD" id="SFLDF00027">
    <property type="entry name" value="p-type_atpase"/>
    <property type="match status" value="1"/>
</dbReference>
<feature type="transmembrane region" description="Helical" evidence="10">
    <location>
        <begin position="700"/>
        <end position="728"/>
    </location>
</feature>
<dbReference type="SUPFAM" id="SSF81653">
    <property type="entry name" value="Calcium ATPase, transduction domain A"/>
    <property type="match status" value="1"/>
</dbReference>
<reference evidence="12" key="1">
    <citation type="journal article" date="2020" name="Nat. Commun.">
        <title>Large-scale genome sequencing of mycorrhizal fungi provides insights into the early evolution of symbiotic traits.</title>
        <authorList>
            <person name="Miyauchi S."/>
            <person name="Kiss E."/>
            <person name="Kuo A."/>
            <person name="Drula E."/>
            <person name="Kohler A."/>
            <person name="Sanchez-Garcia M."/>
            <person name="Morin E."/>
            <person name="Andreopoulos B."/>
            <person name="Barry K.W."/>
            <person name="Bonito G."/>
            <person name="Buee M."/>
            <person name="Carver A."/>
            <person name="Chen C."/>
            <person name="Cichocki N."/>
            <person name="Clum A."/>
            <person name="Culley D."/>
            <person name="Crous P.W."/>
            <person name="Fauchery L."/>
            <person name="Girlanda M."/>
            <person name="Hayes R.D."/>
            <person name="Keri Z."/>
            <person name="LaButti K."/>
            <person name="Lipzen A."/>
            <person name="Lombard V."/>
            <person name="Magnuson J."/>
            <person name="Maillard F."/>
            <person name="Murat C."/>
            <person name="Nolan M."/>
            <person name="Ohm R.A."/>
            <person name="Pangilinan J."/>
            <person name="Pereira M.F."/>
            <person name="Perotto S."/>
            <person name="Peter M."/>
            <person name="Pfister S."/>
            <person name="Riley R."/>
            <person name="Sitrit Y."/>
            <person name="Stielow J.B."/>
            <person name="Szollosi G."/>
            <person name="Zifcakova L."/>
            <person name="Stursova M."/>
            <person name="Spatafora J.W."/>
            <person name="Tedersoo L."/>
            <person name="Vaario L.M."/>
            <person name="Yamada A."/>
            <person name="Yan M."/>
            <person name="Wang P."/>
            <person name="Xu J."/>
            <person name="Bruns T."/>
            <person name="Baldrian P."/>
            <person name="Vilgalys R."/>
            <person name="Dunand C."/>
            <person name="Henrissat B."/>
            <person name="Grigoriev I.V."/>
            <person name="Hibbett D."/>
            <person name="Nagy L.G."/>
            <person name="Martin F.M."/>
        </authorList>
    </citation>
    <scope>NUCLEOTIDE SEQUENCE</scope>
    <source>
        <strain evidence="12">UH-Tt-Lm1</strain>
    </source>
</reference>
<dbReference type="GO" id="GO:0016887">
    <property type="term" value="F:ATP hydrolysis activity"/>
    <property type="evidence" value="ECO:0007669"/>
    <property type="project" value="InterPro"/>
</dbReference>
<dbReference type="FunFam" id="2.70.150.10:FF:000068">
    <property type="entry name" value="Copper resistance-associated P-type ATPase"/>
    <property type="match status" value="1"/>
</dbReference>
<organism evidence="12 13">
    <name type="scientific">Thelephora terrestris</name>
    <dbReference type="NCBI Taxonomy" id="56493"/>
    <lineage>
        <taxon>Eukaryota</taxon>
        <taxon>Fungi</taxon>
        <taxon>Dikarya</taxon>
        <taxon>Basidiomycota</taxon>
        <taxon>Agaricomycotina</taxon>
        <taxon>Agaricomycetes</taxon>
        <taxon>Thelephorales</taxon>
        <taxon>Thelephoraceae</taxon>
        <taxon>Thelephora</taxon>
    </lineage>
</organism>
<reference evidence="12" key="2">
    <citation type="submission" date="2020-11" db="EMBL/GenBank/DDBJ databases">
        <authorList>
            <consortium name="DOE Joint Genome Institute"/>
            <person name="Kuo A."/>
            <person name="Miyauchi S."/>
            <person name="Kiss E."/>
            <person name="Drula E."/>
            <person name="Kohler A."/>
            <person name="Sanchez-Garcia M."/>
            <person name="Andreopoulos B."/>
            <person name="Barry K.W."/>
            <person name="Bonito G."/>
            <person name="Buee M."/>
            <person name="Carver A."/>
            <person name="Chen C."/>
            <person name="Cichocki N."/>
            <person name="Clum A."/>
            <person name="Culley D."/>
            <person name="Crous P.W."/>
            <person name="Fauchery L."/>
            <person name="Girlanda M."/>
            <person name="Hayes R."/>
            <person name="Keri Z."/>
            <person name="Labutti K."/>
            <person name="Lipzen A."/>
            <person name="Lombard V."/>
            <person name="Magnuson J."/>
            <person name="Maillard F."/>
            <person name="Morin E."/>
            <person name="Murat C."/>
            <person name="Nolan M."/>
            <person name="Ohm R."/>
            <person name="Pangilinan J."/>
            <person name="Pereira M."/>
            <person name="Perotto S."/>
            <person name="Peter M."/>
            <person name="Riley R."/>
            <person name="Sitrit Y."/>
            <person name="Stielow B."/>
            <person name="Szollosi G."/>
            <person name="Zifcakova L."/>
            <person name="Stursova M."/>
            <person name="Spatafora J.W."/>
            <person name="Tedersoo L."/>
            <person name="Vaario L.-M."/>
            <person name="Yamada A."/>
            <person name="Yan M."/>
            <person name="Wang P."/>
            <person name="Xu J."/>
            <person name="Bruns T."/>
            <person name="Baldrian P."/>
            <person name="Vilgalys R."/>
            <person name="Henrissat B."/>
            <person name="Grigoriev I.V."/>
            <person name="Hibbett D."/>
            <person name="Nagy L.G."/>
            <person name="Martin F.M."/>
        </authorList>
    </citation>
    <scope>NUCLEOTIDE SEQUENCE</scope>
    <source>
        <strain evidence="12">UH-Tt-Lm1</strain>
    </source>
</reference>
<dbReference type="Pfam" id="PF00403">
    <property type="entry name" value="HMA"/>
    <property type="match status" value="2"/>
</dbReference>
<dbReference type="InterPro" id="IPR008250">
    <property type="entry name" value="ATPase_P-typ_transduc_dom_A_sf"/>
</dbReference>
<dbReference type="Pfam" id="PF00702">
    <property type="entry name" value="Hydrolase"/>
    <property type="match status" value="1"/>
</dbReference>
<dbReference type="SFLD" id="SFLDG00002">
    <property type="entry name" value="C1.7:_P-type_atpase_like"/>
    <property type="match status" value="1"/>
</dbReference>
<feature type="transmembrane region" description="Helical" evidence="10">
    <location>
        <begin position="468"/>
        <end position="485"/>
    </location>
</feature>
<dbReference type="SUPFAM" id="SSF81665">
    <property type="entry name" value="Calcium ATPase, transmembrane domain M"/>
    <property type="match status" value="1"/>
</dbReference>
<keyword evidence="13" id="KW-1185">Reference proteome</keyword>
<evidence type="ECO:0000256" key="7">
    <source>
        <dbReference type="ARBA" id="ARBA00022967"/>
    </source>
</evidence>
<dbReference type="FunFam" id="3.30.70.100:FF:000001">
    <property type="entry name" value="ATPase copper transporting beta"/>
    <property type="match status" value="1"/>
</dbReference>
<proteinExistence type="inferred from homology"/>
<dbReference type="InterPro" id="IPR036163">
    <property type="entry name" value="HMA_dom_sf"/>
</dbReference>
<dbReference type="AlphaFoldDB" id="A0A9P6H6S1"/>